<keyword evidence="3" id="KW-1185">Reference proteome</keyword>
<keyword evidence="1" id="KW-1133">Transmembrane helix</keyword>
<dbReference type="Proteomes" id="UP000011135">
    <property type="component" value="Unassembled WGS sequence"/>
</dbReference>
<dbReference type="AlphaFoldDB" id="L8JY09"/>
<dbReference type="PATRIC" id="fig|1237149.3.peg.902"/>
<comment type="caution">
    <text evidence="2">The sequence shown here is derived from an EMBL/GenBank/DDBJ whole genome shotgun (WGS) entry which is preliminary data.</text>
</comment>
<keyword evidence="1" id="KW-0812">Transmembrane</keyword>
<evidence type="ECO:0000313" key="3">
    <source>
        <dbReference type="Proteomes" id="UP000011135"/>
    </source>
</evidence>
<feature type="transmembrane region" description="Helical" evidence="1">
    <location>
        <begin position="12"/>
        <end position="32"/>
    </location>
</feature>
<name>L8JY09_9BACT</name>
<dbReference type="eggNOG" id="ENOG502ZXYX">
    <property type="taxonomic scope" value="Bacteria"/>
</dbReference>
<feature type="transmembrane region" description="Helical" evidence="1">
    <location>
        <begin position="83"/>
        <end position="103"/>
    </location>
</feature>
<keyword evidence="1" id="KW-0472">Membrane</keyword>
<protein>
    <recommendedName>
        <fullName evidence="4">Cytochrome B</fullName>
    </recommendedName>
</protein>
<gene>
    <name evidence="2" type="ORF">C900_00138</name>
</gene>
<evidence type="ECO:0000313" key="2">
    <source>
        <dbReference type="EMBL" id="ELR73058.1"/>
    </source>
</evidence>
<feature type="transmembrane region" description="Helical" evidence="1">
    <location>
        <begin position="115"/>
        <end position="137"/>
    </location>
</feature>
<dbReference type="EMBL" id="AMZN01000010">
    <property type="protein sequence ID" value="ELR73058.1"/>
    <property type="molecule type" value="Genomic_DNA"/>
</dbReference>
<accession>L8JY09</accession>
<sequence length="145" mass="16326">MEILRHAHSGLRWLVLLSLIIAILNAIGKTGGQKAFTDKDKRTGLFALIFTHLQLLLGLVLYFTSPKVVFSSAAMKSDVLRFFLVEHSLLMLIAVILITIGYSRSKKAQEPGKKFKSILIFYLLGLLLILVGIPWPFMDYGTSWF</sequence>
<proteinExistence type="predicted"/>
<dbReference type="RefSeq" id="WP_009578361.1">
    <property type="nucleotide sequence ID" value="NZ_AMZN01000010.1"/>
</dbReference>
<evidence type="ECO:0000256" key="1">
    <source>
        <dbReference type="SAM" id="Phobius"/>
    </source>
</evidence>
<dbReference type="STRING" id="1237149.C900_00138"/>
<evidence type="ECO:0008006" key="4">
    <source>
        <dbReference type="Google" id="ProtNLM"/>
    </source>
</evidence>
<reference evidence="2 3" key="1">
    <citation type="submission" date="2012-12" db="EMBL/GenBank/DDBJ databases">
        <title>Genome assembly of Fulvivirga imtechensis AK7.</title>
        <authorList>
            <person name="Nupur N."/>
            <person name="Khatri I."/>
            <person name="Kumar R."/>
            <person name="Subramanian S."/>
            <person name="Pinnaka A."/>
        </authorList>
    </citation>
    <scope>NUCLEOTIDE SEQUENCE [LARGE SCALE GENOMIC DNA]</scope>
    <source>
        <strain evidence="2 3">AK7</strain>
    </source>
</reference>
<dbReference type="OrthoDB" id="329514at2"/>
<feature type="transmembrane region" description="Helical" evidence="1">
    <location>
        <begin position="44"/>
        <end position="63"/>
    </location>
</feature>
<organism evidence="2 3">
    <name type="scientific">Fulvivirga imtechensis AK7</name>
    <dbReference type="NCBI Taxonomy" id="1237149"/>
    <lineage>
        <taxon>Bacteria</taxon>
        <taxon>Pseudomonadati</taxon>
        <taxon>Bacteroidota</taxon>
        <taxon>Cytophagia</taxon>
        <taxon>Cytophagales</taxon>
        <taxon>Fulvivirgaceae</taxon>
        <taxon>Fulvivirga</taxon>
    </lineage>
</organism>